<keyword evidence="6" id="KW-1185">Reference proteome</keyword>
<name>A0A1R2B8K1_9CILI</name>
<dbReference type="SUPFAM" id="SSF51316">
    <property type="entry name" value="Mss4-like"/>
    <property type="match status" value="1"/>
</dbReference>
<gene>
    <name evidence="5" type="ORF">SteCoe_28276</name>
</gene>
<keyword evidence="3" id="KW-0862">Zinc</keyword>
<evidence type="ECO:0000259" key="4">
    <source>
        <dbReference type="PROSITE" id="PS51891"/>
    </source>
</evidence>
<evidence type="ECO:0000256" key="1">
    <source>
        <dbReference type="ARBA" id="ARBA00005495"/>
    </source>
</evidence>
<keyword evidence="2" id="KW-0479">Metal-binding</keyword>
<sequence length="130" mass="14844">MVKYYGGCHCKAVTFEVEAPSDLIVFRCNCSLCHIKQNHHFIVPENCFTLLSGHDVLTEYRFNTRIAVHLFCKICGVQSFYRPRSNPNGYGVNVYSIDTTPAGTITYEDFDGQNWEIAKDSSDIEKYSKN</sequence>
<feature type="domain" description="CENP-V/GFA" evidence="4">
    <location>
        <begin position="4"/>
        <end position="116"/>
    </location>
</feature>
<dbReference type="PANTHER" id="PTHR28620">
    <property type="entry name" value="CENTROMERE PROTEIN V"/>
    <property type="match status" value="1"/>
</dbReference>
<comment type="similarity">
    <text evidence="1">Belongs to the Gfa family.</text>
</comment>
<accession>A0A1R2B8K1</accession>
<evidence type="ECO:0000313" key="5">
    <source>
        <dbReference type="EMBL" id="OMJ73104.1"/>
    </source>
</evidence>
<dbReference type="Proteomes" id="UP000187209">
    <property type="component" value="Unassembled WGS sequence"/>
</dbReference>
<dbReference type="InterPro" id="IPR006913">
    <property type="entry name" value="CENP-V/GFA"/>
</dbReference>
<dbReference type="OrthoDB" id="2993351at2759"/>
<dbReference type="Gene3D" id="2.170.150.70">
    <property type="match status" value="1"/>
</dbReference>
<dbReference type="GO" id="GO:0016846">
    <property type="term" value="F:carbon-sulfur lyase activity"/>
    <property type="evidence" value="ECO:0007669"/>
    <property type="project" value="InterPro"/>
</dbReference>
<evidence type="ECO:0000256" key="3">
    <source>
        <dbReference type="ARBA" id="ARBA00022833"/>
    </source>
</evidence>
<dbReference type="PROSITE" id="PS51891">
    <property type="entry name" value="CENP_V_GFA"/>
    <property type="match status" value="1"/>
</dbReference>
<dbReference type="GO" id="GO:0046872">
    <property type="term" value="F:metal ion binding"/>
    <property type="evidence" value="ECO:0007669"/>
    <property type="project" value="UniProtKB-KW"/>
</dbReference>
<dbReference type="InterPro" id="IPR011057">
    <property type="entry name" value="Mss4-like_sf"/>
</dbReference>
<reference evidence="5 6" key="1">
    <citation type="submission" date="2016-11" db="EMBL/GenBank/DDBJ databases">
        <title>The macronuclear genome of Stentor coeruleus: a giant cell with tiny introns.</title>
        <authorList>
            <person name="Slabodnick M."/>
            <person name="Ruby J.G."/>
            <person name="Reiff S.B."/>
            <person name="Swart E.C."/>
            <person name="Gosai S."/>
            <person name="Prabakaran S."/>
            <person name="Witkowska E."/>
            <person name="Larue G.E."/>
            <person name="Fisher S."/>
            <person name="Freeman R.M."/>
            <person name="Gunawardena J."/>
            <person name="Chu W."/>
            <person name="Stover N.A."/>
            <person name="Gregory B.D."/>
            <person name="Nowacki M."/>
            <person name="Derisi J."/>
            <person name="Roy S.W."/>
            <person name="Marshall W.F."/>
            <person name="Sood P."/>
        </authorList>
    </citation>
    <scope>NUCLEOTIDE SEQUENCE [LARGE SCALE GENOMIC DNA]</scope>
    <source>
        <strain evidence="5">WM001</strain>
    </source>
</reference>
<dbReference type="InterPro" id="IPR052355">
    <property type="entry name" value="CENP-V-like"/>
</dbReference>
<organism evidence="5 6">
    <name type="scientific">Stentor coeruleus</name>
    <dbReference type="NCBI Taxonomy" id="5963"/>
    <lineage>
        <taxon>Eukaryota</taxon>
        <taxon>Sar</taxon>
        <taxon>Alveolata</taxon>
        <taxon>Ciliophora</taxon>
        <taxon>Postciliodesmatophora</taxon>
        <taxon>Heterotrichea</taxon>
        <taxon>Heterotrichida</taxon>
        <taxon>Stentoridae</taxon>
        <taxon>Stentor</taxon>
    </lineage>
</organism>
<dbReference type="Pfam" id="PF04828">
    <property type="entry name" value="GFA"/>
    <property type="match status" value="1"/>
</dbReference>
<protein>
    <recommendedName>
        <fullName evidence="4">CENP-V/GFA domain-containing protein</fullName>
    </recommendedName>
</protein>
<dbReference type="EMBL" id="MPUH01000846">
    <property type="protein sequence ID" value="OMJ73104.1"/>
    <property type="molecule type" value="Genomic_DNA"/>
</dbReference>
<dbReference type="AlphaFoldDB" id="A0A1R2B8K1"/>
<proteinExistence type="inferred from homology"/>
<evidence type="ECO:0000313" key="6">
    <source>
        <dbReference type="Proteomes" id="UP000187209"/>
    </source>
</evidence>
<comment type="caution">
    <text evidence="5">The sequence shown here is derived from an EMBL/GenBank/DDBJ whole genome shotgun (WGS) entry which is preliminary data.</text>
</comment>
<dbReference type="PANTHER" id="PTHR28620:SF1">
    <property type="entry name" value="CENP-V_GFA DOMAIN-CONTAINING PROTEIN"/>
    <property type="match status" value="1"/>
</dbReference>
<evidence type="ECO:0000256" key="2">
    <source>
        <dbReference type="ARBA" id="ARBA00022723"/>
    </source>
</evidence>